<dbReference type="EMBL" id="JBHTCQ010000001">
    <property type="protein sequence ID" value="MFC7404362.1"/>
    <property type="molecule type" value="Genomic_DNA"/>
</dbReference>
<feature type="compositionally biased region" description="Low complexity" evidence="5">
    <location>
        <begin position="538"/>
        <end position="554"/>
    </location>
</feature>
<dbReference type="InterPro" id="IPR011701">
    <property type="entry name" value="MFS"/>
</dbReference>
<dbReference type="PANTHER" id="PTHR23501:SF197">
    <property type="entry name" value="COMD"/>
    <property type="match status" value="1"/>
</dbReference>
<sequence length="593" mass="62104">MRSRPKDLTQRRAYAGMTPEQAEVAHAEHRQILKVLPGLLLAMFVSTLSMMIVGNALPVIVGEIGGTQQQYTWIVTASILASTVATPIVGKLADLFDKKRLLLGSIAVFAVGSLLAGMSVSAGMLIAVRVLQGLGMGAIMVLVQITIASIIPPRQRGRYNGYLGSVMATSTVAGPLVGGIIVDVEWLGWRWCFWAMLPFMAVALVVLWKNLQVPTVRRPGVRVDWAGAVLVSLAATLLLLWISFADHSFAWLSWQTAALLSGAVLASVAFVLVERRTPEPVVPLHILTERNTALAIVASLAVGTVMFGNNIFLGQYFQIGRGFTPTASGWMILPLMLGLLVSSTVSGNLVSRSGRWKPHVLGGVTLLAVGVGLLVSIRATTPLPLIAGFLLIAGLGLGASMQNLVLAVQNSNSLANVGAATSTVTFFRTLGGAVGIQLLGAIYAHRVTSLTVEELGARGIDPGQMDAQSSSLDLSVLPPPVVEAIRDAYGNGVSTVFLIAAGIAVLGVIAVLLMRSTMLRSTWDVPEPARQALEDDAGPGTAAAPGDLTPAATAMVDRSAVPRADGAEPAPEHGAPRSSRHASQASAGRKSSE</sequence>
<dbReference type="SUPFAM" id="SSF103473">
    <property type="entry name" value="MFS general substrate transporter"/>
    <property type="match status" value="1"/>
</dbReference>
<evidence type="ECO:0000313" key="8">
    <source>
        <dbReference type="EMBL" id="MFC7404362.1"/>
    </source>
</evidence>
<feature type="transmembrane region" description="Helical" evidence="6">
    <location>
        <begin position="163"/>
        <end position="182"/>
    </location>
</feature>
<evidence type="ECO:0000256" key="6">
    <source>
        <dbReference type="SAM" id="Phobius"/>
    </source>
</evidence>
<evidence type="ECO:0000259" key="7">
    <source>
        <dbReference type="PROSITE" id="PS50850"/>
    </source>
</evidence>
<dbReference type="PRINTS" id="PR01036">
    <property type="entry name" value="TCRTETB"/>
</dbReference>
<feature type="transmembrane region" description="Helical" evidence="6">
    <location>
        <begin position="251"/>
        <end position="273"/>
    </location>
</feature>
<feature type="transmembrane region" description="Helical" evidence="6">
    <location>
        <begin position="329"/>
        <end position="348"/>
    </location>
</feature>
<feature type="transmembrane region" description="Helical" evidence="6">
    <location>
        <begin position="360"/>
        <end position="379"/>
    </location>
</feature>
<dbReference type="PANTHER" id="PTHR23501">
    <property type="entry name" value="MAJOR FACILITATOR SUPERFAMILY"/>
    <property type="match status" value="1"/>
</dbReference>
<dbReference type="Gene3D" id="1.20.1250.20">
    <property type="entry name" value="MFS general substrate transporter like domains"/>
    <property type="match status" value="1"/>
</dbReference>
<dbReference type="CDD" id="cd17502">
    <property type="entry name" value="MFS_Azr1_MDR_like"/>
    <property type="match status" value="1"/>
</dbReference>
<dbReference type="Proteomes" id="UP001596455">
    <property type="component" value="Unassembled WGS sequence"/>
</dbReference>
<feature type="transmembrane region" description="Helical" evidence="6">
    <location>
        <begin position="385"/>
        <end position="406"/>
    </location>
</feature>
<keyword evidence="3 6" id="KW-1133">Transmembrane helix</keyword>
<feature type="transmembrane region" description="Helical" evidence="6">
    <location>
        <begin position="294"/>
        <end position="317"/>
    </location>
</feature>
<keyword evidence="9" id="KW-1185">Reference proteome</keyword>
<evidence type="ECO:0000256" key="4">
    <source>
        <dbReference type="ARBA" id="ARBA00023136"/>
    </source>
</evidence>
<accession>A0ABW2Q8T9</accession>
<feature type="transmembrane region" description="Helical" evidence="6">
    <location>
        <begin position="133"/>
        <end position="151"/>
    </location>
</feature>
<protein>
    <submittedName>
        <fullName evidence="8">MDR family MFS transporter</fullName>
    </submittedName>
</protein>
<comment type="caution">
    <text evidence="8">The sequence shown here is derived from an EMBL/GenBank/DDBJ whole genome shotgun (WGS) entry which is preliminary data.</text>
</comment>
<feature type="transmembrane region" description="Helical" evidence="6">
    <location>
        <begin position="101"/>
        <end position="127"/>
    </location>
</feature>
<evidence type="ECO:0000256" key="3">
    <source>
        <dbReference type="ARBA" id="ARBA00022989"/>
    </source>
</evidence>
<feature type="transmembrane region" description="Helical" evidence="6">
    <location>
        <begin position="223"/>
        <end position="245"/>
    </location>
</feature>
<keyword evidence="4 6" id="KW-0472">Membrane</keyword>
<dbReference type="InterPro" id="IPR036259">
    <property type="entry name" value="MFS_trans_sf"/>
</dbReference>
<evidence type="ECO:0000256" key="1">
    <source>
        <dbReference type="ARBA" id="ARBA00004651"/>
    </source>
</evidence>
<evidence type="ECO:0000256" key="5">
    <source>
        <dbReference type="SAM" id="MobiDB-lite"/>
    </source>
</evidence>
<feature type="transmembrane region" description="Helical" evidence="6">
    <location>
        <begin position="188"/>
        <end position="211"/>
    </location>
</feature>
<feature type="domain" description="Major facilitator superfamily (MFS) profile" evidence="7">
    <location>
        <begin position="35"/>
        <end position="519"/>
    </location>
</feature>
<feature type="transmembrane region" description="Helical" evidence="6">
    <location>
        <begin position="71"/>
        <end position="89"/>
    </location>
</feature>
<comment type="subcellular location">
    <subcellularLocation>
        <location evidence="1">Cell membrane</location>
        <topology evidence="1">Multi-pass membrane protein</topology>
    </subcellularLocation>
</comment>
<dbReference type="Pfam" id="PF07690">
    <property type="entry name" value="MFS_1"/>
    <property type="match status" value="1"/>
</dbReference>
<reference evidence="9" key="1">
    <citation type="journal article" date="2019" name="Int. J. Syst. Evol. Microbiol.">
        <title>The Global Catalogue of Microorganisms (GCM) 10K type strain sequencing project: providing services to taxonomists for standard genome sequencing and annotation.</title>
        <authorList>
            <consortium name="The Broad Institute Genomics Platform"/>
            <consortium name="The Broad Institute Genome Sequencing Center for Infectious Disease"/>
            <person name="Wu L."/>
            <person name="Ma J."/>
        </authorList>
    </citation>
    <scope>NUCLEOTIDE SEQUENCE [LARGE SCALE GENOMIC DNA]</scope>
    <source>
        <strain evidence="9">JCM 1490</strain>
    </source>
</reference>
<evidence type="ECO:0000256" key="2">
    <source>
        <dbReference type="ARBA" id="ARBA00022692"/>
    </source>
</evidence>
<name>A0ABW2Q8T9_9MICO</name>
<feature type="transmembrane region" description="Helical" evidence="6">
    <location>
        <begin position="496"/>
        <end position="514"/>
    </location>
</feature>
<dbReference type="PROSITE" id="PS50850">
    <property type="entry name" value="MFS"/>
    <property type="match status" value="1"/>
</dbReference>
<organism evidence="8 9">
    <name type="scientific">Georgenia alba</name>
    <dbReference type="NCBI Taxonomy" id="2233858"/>
    <lineage>
        <taxon>Bacteria</taxon>
        <taxon>Bacillati</taxon>
        <taxon>Actinomycetota</taxon>
        <taxon>Actinomycetes</taxon>
        <taxon>Micrococcales</taxon>
        <taxon>Bogoriellaceae</taxon>
        <taxon>Georgenia</taxon>
    </lineage>
</organism>
<gene>
    <name evidence="8" type="ORF">ACFQQL_04505</name>
</gene>
<proteinExistence type="predicted"/>
<dbReference type="Gene3D" id="1.20.1720.10">
    <property type="entry name" value="Multidrug resistance protein D"/>
    <property type="match status" value="1"/>
</dbReference>
<feature type="region of interest" description="Disordered" evidence="5">
    <location>
        <begin position="531"/>
        <end position="593"/>
    </location>
</feature>
<feature type="transmembrane region" description="Helical" evidence="6">
    <location>
        <begin position="39"/>
        <end position="59"/>
    </location>
</feature>
<evidence type="ECO:0000313" key="9">
    <source>
        <dbReference type="Proteomes" id="UP001596455"/>
    </source>
</evidence>
<dbReference type="InterPro" id="IPR020846">
    <property type="entry name" value="MFS_dom"/>
</dbReference>
<keyword evidence="2 6" id="KW-0812">Transmembrane</keyword>
<dbReference type="RefSeq" id="WP_382391678.1">
    <property type="nucleotide sequence ID" value="NZ_JBHTCQ010000001.1"/>
</dbReference>